<feature type="transmembrane region" description="Helical" evidence="2">
    <location>
        <begin position="59"/>
        <end position="80"/>
    </location>
</feature>
<feature type="region of interest" description="Disordered" evidence="1">
    <location>
        <begin position="1"/>
        <end position="47"/>
    </location>
</feature>
<keyword evidence="2" id="KW-0812">Transmembrane</keyword>
<gene>
    <name evidence="4" type="ORF">AB5J49_10895</name>
</gene>
<evidence type="ECO:0000256" key="1">
    <source>
        <dbReference type="SAM" id="MobiDB-lite"/>
    </source>
</evidence>
<keyword evidence="2" id="KW-1133">Transmembrane helix</keyword>
<feature type="domain" description="DUF6286" evidence="3">
    <location>
        <begin position="116"/>
        <end position="220"/>
    </location>
</feature>
<sequence>MSESQGSEGTTQRLPVIEKETGPDPLDQSASAAAYEPPPPVDDKGGGERRFWSVRRIPAAILALLLFLTAGIFLYDVAAVRADRPAMRWRRGLVHQLAERPLDDIWVLVGAGVAAVLGLWLLILAVTPGLRSVLPMRRTHADVRAGLHRDLAALVLRDRAMEVAGVQSVRVRMRRAKADVRAVSHFRELDDVRADLDATLADAIRGLGLARPPSLSVRVRRHGRKG</sequence>
<proteinExistence type="predicted"/>
<keyword evidence="2" id="KW-0472">Membrane</keyword>
<feature type="compositionally biased region" description="Polar residues" evidence="1">
    <location>
        <begin position="1"/>
        <end position="13"/>
    </location>
</feature>
<organism evidence="4">
    <name type="scientific">Streptomyces sp. R28</name>
    <dbReference type="NCBI Taxonomy" id="3238628"/>
    <lineage>
        <taxon>Bacteria</taxon>
        <taxon>Bacillati</taxon>
        <taxon>Actinomycetota</taxon>
        <taxon>Actinomycetes</taxon>
        <taxon>Kitasatosporales</taxon>
        <taxon>Streptomycetaceae</taxon>
        <taxon>Streptomyces</taxon>
    </lineage>
</organism>
<dbReference type="AlphaFoldDB" id="A0AB39PV03"/>
<dbReference type="EMBL" id="CP163439">
    <property type="protein sequence ID" value="XDQ33786.1"/>
    <property type="molecule type" value="Genomic_DNA"/>
</dbReference>
<accession>A0AB39PV03</accession>
<dbReference type="InterPro" id="IPR046253">
    <property type="entry name" value="DUF6286"/>
</dbReference>
<protein>
    <submittedName>
        <fullName evidence="4">DUF6286 domain-containing protein</fullName>
    </submittedName>
</protein>
<feature type="transmembrane region" description="Helical" evidence="2">
    <location>
        <begin position="105"/>
        <end position="130"/>
    </location>
</feature>
<dbReference type="Pfam" id="PF19803">
    <property type="entry name" value="DUF6286"/>
    <property type="match status" value="1"/>
</dbReference>
<name>A0AB39PV03_9ACTN</name>
<dbReference type="RefSeq" id="WP_369168352.1">
    <property type="nucleotide sequence ID" value="NZ_CP163439.1"/>
</dbReference>
<evidence type="ECO:0000259" key="3">
    <source>
        <dbReference type="Pfam" id="PF19803"/>
    </source>
</evidence>
<reference evidence="4" key="1">
    <citation type="submission" date="2024-07" db="EMBL/GenBank/DDBJ databases">
        <authorList>
            <person name="Yu S.T."/>
        </authorList>
    </citation>
    <scope>NUCLEOTIDE SEQUENCE</scope>
    <source>
        <strain evidence="4">R28</strain>
    </source>
</reference>
<evidence type="ECO:0000313" key="4">
    <source>
        <dbReference type="EMBL" id="XDQ33786.1"/>
    </source>
</evidence>
<evidence type="ECO:0000256" key="2">
    <source>
        <dbReference type="SAM" id="Phobius"/>
    </source>
</evidence>